<feature type="transmembrane region" description="Helical" evidence="1">
    <location>
        <begin position="244"/>
        <end position="265"/>
    </location>
</feature>
<feature type="transmembrane region" description="Helical" evidence="1">
    <location>
        <begin position="214"/>
        <end position="238"/>
    </location>
</feature>
<reference evidence="2 3" key="1">
    <citation type="submission" date="2018-06" db="EMBL/GenBank/DDBJ databases">
        <authorList>
            <consortium name="Pathogen Informatics"/>
            <person name="Doyle S."/>
        </authorList>
    </citation>
    <scope>NUCLEOTIDE SEQUENCE [LARGE SCALE GENOMIC DNA]</scope>
    <source>
        <strain evidence="2 3">NCTC7927</strain>
    </source>
</reference>
<dbReference type="EMBL" id="UGAK01000003">
    <property type="protein sequence ID" value="STF93411.1"/>
    <property type="molecule type" value="Genomic_DNA"/>
</dbReference>
<accession>A0A376M655</accession>
<sequence>MGKANAKIINDCFTMRNVQIQSWLIALSFYFTLPIFNVFSQYYFNDAWIFNKVSILVMSTLFIINLPWVIKNKGRRFFYISFIILFVLLYSYIVPLIYSFNIDVKVNNTHILILFVFFSYFVLSRNGFDISRLIFKPIFIIIFPVAVLYFVNPHYIQQISAGITTLIGTNSILIDKEFRFSGFFSEPSKLAVFSGIAFFFYMDKHQRFMSLVSLFYLCLSMSKFAIIFVPLCILLSLILKSFTLLSRALIIFSFIMLFLLILLNYNDLFQLLYHFVSYESLNTYETRFGFPIIAIMNLPYFPIGIGIFDGYRFILLDGEYTISDYCNALLQLGGNCYEMSSYSYESLADFFPKDLLSTLCYYFGFIGLILFFIIAYQVVKKISIRKYRFTFLYIFLCLFFVTSYDYIIIILTMMILHDGESNEGSEKMVETC</sequence>
<dbReference type="AlphaFoldDB" id="A0A376M655"/>
<keyword evidence="1" id="KW-0472">Membrane</keyword>
<feature type="transmembrane region" description="Helical" evidence="1">
    <location>
        <begin position="391"/>
        <end position="416"/>
    </location>
</feature>
<gene>
    <name evidence="2" type="ORF">NCTC7927_02176</name>
</gene>
<feature type="transmembrane region" description="Helical" evidence="1">
    <location>
        <begin position="77"/>
        <end position="98"/>
    </location>
</feature>
<protein>
    <submittedName>
        <fullName evidence="2">Uncharacterized protein</fullName>
    </submittedName>
</protein>
<name>A0A376M655_ECOLX</name>
<feature type="transmembrane region" description="Helical" evidence="1">
    <location>
        <begin position="49"/>
        <end position="70"/>
    </location>
</feature>
<keyword evidence="1" id="KW-1133">Transmembrane helix</keyword>
<evidence type="ECO:0000313" key="3">
    <source>
        <dbReference type="Proteomes" id="UP000254043"/>
    </source>
</evidence>
<feature type="transmembrane region" description="Helical" evidence="1">
    <location>
        <begin position="23"/>
        <end position="43"/>
    </location>
</feature>
<evidence type="ECO:0000256" key="1">
    <source>
        <dbReference type="SAM" id="Phobius"/>
    </source>
</evidence>
<feature type="transmembrane region" description="Helical" evidence="1">
    <location>
        <begin position="286"/>
        <end position="308"/>
    </location>
</feature>
<proteinExistence type="predicted"/>
<evidence type="ECO:0000313" key="2">
    <source>
        <dbReference type="EMBL" id="STF93411.1"/>
    </source>
</evidence>
<feature type="transmembrane region" description="Helical" evidence="1">
    <location>
        <begin position="133"/>
        <end position="151"/>
    </location>
</feature>
<feature type="transmembrane region" description="Helical" evidence="1">
    <location>
        <begin position="110"/>
        <end position="128"/>
    </location>
</feature>
<dbReference type="Proteomes" id="UP000254043">
    <property type="component" value="Unassembled WGS sequence"/>
</dbReference>
<organism evidence="2 3">
    <name type="scientific">Escherichia coli</name>
    <dbReference type="NCBI Taxonomy" id="562"/>
    <lineage>
        <taxon>Bacteria</taxon>
        <taxon>Pseudomonadati</taxon>
        <taxon>Pseudomonadota</taxon>
        <taxon>Gammaproteobacteria</taxon>
        <taxon>Enterobacterales</taxon>
        <taxon>Enterobacteriaceae</taxon>
        <taxon>Escherichia</taxon>
    </lineage>
</organism>
<feature type="transmembrane region" description="Helical" evidence="1">
    <location>
        <begin position="361"/>
        <end position="379"/>
    </location>
</feature>
<keyword evidence="1" id="KW-0812">Transmembrane</keyword>